<sequence length="151" mass="16946">LETDCHFLWEQLKGTGEGKQQHAPVNETPGCDLIKKEPGSDDDDSSWSSQDISELFESSDLPETQQQTKPKKWRSKMVAPLSTRHQTRVPSFWGLVNSAWNLCSVGKRQSPVNIETSHMIFDPFLKPIRLNTGGRKNICHREGGNADGPCQ</sequence>
<evidence type="ECO:0000313" key="3">
    <source>
        <dbReference type="Proteomes" id="UP001356427"/>
    </source>
</evidence>
<gene>
    <name evidence="2" type="ORF">J4Q44_G00279000</name>
</gene>
<dbReference type="InterPro" id="IPR036398">
    <property type="entry name" value="CA_dom_sf"/>
</dbReference>
<comment type="caution">
    <text evidence="2">The sequence shown here is derived from an EMBL/GenBank/DDBJ whole genome shotgun (WGS) entry which is preliminary data.</text>
</comment>
<evidence type="ECO:0000256" key="1">
    <source>
        <dbReference type="SAM" id="MobiDB-lite"/>
    </source>
</evidence>
<protein>
    <submittedName>
        <fullName evidence="2">Uncharacterized protein</fullName>
    </submittedName>
</protein>
<name>A0AAN8KZI2_9TELE</name>
<keyword evidence="3" id="KW-1185">Reference proteome</keyword>
<evidence type="ECO:0000313" key="2">
    <source>
        <dbReference type="EMBL" id="KAK6301847.1"/>
    </source>
</evidence>
<proteinExistence type="predicted"/>
<dbReference type="AlphaFoldDB" id="A0AAN8KZI2"/>
<dbReference type="Gene3D" id="3.10.200.10">
    <property type="entry name" value="Alpha carbonic anhydrase"/>
    <property type="match status" value="1"/>
</dbReference>
<dbReference type="SUPFAM" id="SSF51069">
    <property type="entry name" value="Carbonic anhydrase"/>
    <property type="match status" value="1"/>
</dbReference>
<reference evidence="2 3" key="1">
    <citation type="submission" date="2021-04" db="EMBL/GenBank/DDBJ databases">
        <authorList>
            <person name="De Guttry C."/>
            <person name="Zahm M."/>
            <person name="Klopp C."/>
            <person name="Cabau C."/>
            <person name="Louis A."/>
            <person name="Berthelot C."/>
            <person name="Parey E."/>
            <person name="Roest Crollius H."/>
            <person name="Montfort J."/>
            <person name="Robinson-Rechavi M."/>
            <person name="Bucao C."/>
            <person name="Bouchez O."/>
            <person name="Gislard M."/>
            <person name="Lluch J."/>
            <person name="Milhes M."/>
            <person name="Lampietro C."/>
            <person name="Lopez Roques C."/>
            <person name="Donnadieu C."/>
            <person name="Braasch I."/>
            <person name="Desvignes T."/>
            <person name="Postlethwait J."/>
            <person name="Bobe J."/>
            <person name="Wedekind C."/>
            <person name="Guiguen Y."/>
        </authorList>
    </citation>
    <scope>NUCLEOTIDE SEQUENCE [LARGE SCALE GENOMIC DNA]</scope>
    <source>
        <strain evidence="2">Cs_M1</strain>
        <tissue evidence="2">Blood</tissue>
    </source>
</reference>
<feature type="region of interest" description="Disordered" evidence="1">
    <location>
        <begin position="16"/>
        <end position="81"/>
    </location>
</feature>
<organism evidence="2 3">
    <name type="scientific">Coregonus suidteri</name>
    <dbReference type="NCBI Taxonomy" id="861788"/>
    <lineage>
        <taxon>Eukaryota</taxon>
        <taxon>Metazoa</taxon>
        <taxon>Chordata</taxon>
        <taxon>Craniata</taxon>
        <taxon>Vertebrata</taxon>
        <taxon>Euteleostomi</taxon>
        <taxon>Actinopterygii</taxon>
        <taxon>Neopterygii</taxon>
        <taxon>Teleostei</taxon>
        <taxon>Protacanthopterygii</taxon>
        <taxon>Salmoniformes</taxon>
        <taxon>Salmonidae</taxon>
        <taxon>Coregoninae</taxon>
        <taxon>Coregonus</taxon>
    </lineage>
</organism>
<feature type="non-terminal residue" evidence="2">
    <location>
        <position position="151"/>
    </location>
</feature>
<accession>A0AAN8KZI2</accession>
<dbReference type="Proteomes" id="UP001356427">
    <property type="component" value="Unassembled WGS sequence"/>
</dbReference>
<dbReference type="EMBL" id="JAGTTL010000026">
    <property type="protein sequence ID" value="KAK6301847.1"/>
    <property type="molecule type" value="Genomic_DNA"/>
</dbReference>
<feature type="non-terminal residue" evidence="2">
    <location>
        <position position="1"/>
    </location>
</feature>